<dbReference type="GO" id="GO:0016787">
    <property type="term" value="F:hydrolase activity"/>
    <property type="evidence" value="ECO:0007669"/>
    <property type="project" value="UniProtKB-KW"/>
</dbReference>
<dbReference type="SUPFAM" id="SSF56300">
    <property type="entry name" value="Metallo-dependent phosphatases"/>
    <property type="match status" value="1"/>
</dbReference>
<keyword evidence="2" id="KW-0378">Hydrolase</keyword>
<feature type="domain" description="Calcineurin-like phosphoesterase" evidence="5">
    <location>
        <begin position="33"/>
        <end position="228"/>
    </location>
</feature>
<dbReference type="PANTHER" id="PTHR42988">
    <property type="entry name" value="PHOSPHOHYDROLASE"/>
    <property type="match status" value="1"/>
</dbReference>
<keyword evidence="3" id="KW-0408">Iron</keyword>
<evidence type="ECO:0000313" key="6">
    <source>
        <dbReference type="EMBL" id="KRO14527.1"/>
    </source>
</evidence>
<gene>
    <name evidence="6" type="ORF">IV64_GL001142</name>
</gene>
<dbReference type="PATRIC" id="fig|942150.3.peg.1178"/>
<dbReference type="RefSeq" id="WP_404411401.1">
    <property type="nucleotide sequence ID" value="NZ_OY725316.1"/>
</dbReference>
<organism evidence="6 7">
    <name type="scientific">Lactiplantibacillus xiangfangensis</name>
    <dbReference type="NCBI Taxonomy" id="942150"/>
    <lineage>
        <taxon>Bacteria</taxon>
        <taxon>Bacillati</taxon>
        <taxon>Bacillota</taxon>
        <taxon>Bacilli</taxon>
        <taxon>Lactobacillales</taxon>
        <taxon>Lactobacillaceae</taxon>
        <taxon>Lactiplantibacillus</taxon>
    </lineage>
</organism>
<dbReference type="InterPro" id="IPR050884">
    <property type="entry name" value="CNP_phosphodiesterase-III"/>
</dbReference>
<dbReference type="InterPro" id="IPR029052">
    <property type="entry name" value="Metallo-depent_PP-like"/>
</dbReference>
<keyword evidence="1" id="KW-0479">Metal-binding</keyword>
<accession>A0A0R2MLC5</accession>
<dbReference type="PANTHER" id="PTHR42988:SF2">
    <property type="entry name" value="CYCLIC NUCLEOTIDE PHOSPHODIESTERASE CBUA0032-RELATED"/>
    <property type="match status" value="1"/>
</dbReference>
<name>A0A0R2MLC5_9LACO</name>
<sequence length="309" mass="34917">MMGWLNFTFASYIIGSRLVNLQGREVISMQRLHVIQISDPHLTPHGQVSVHHQQIDPWVKLATIIDDIRQLPFQPDLIVFTGDLIHDGGADDYQRLHAVIHTMKSEFNCHVRVILGNHDCREAFYEGYLPADPGPYYANRMRLGNNDFYFLDSKVSGYEAGWLAPEQLKWLGKHLRQAPTKRAFLFLHHPLDGPTMTNMHYAILQNTPALLSVLRGHNVGGVFTGHVHFSTSYVIGDHVLNVVAGSASYDVNCINPHQHRIRESSRYQIITIDHGQVGIVERQLLQGSAIIDQLSIGSTRFIGKRPTGY</sequence>
<evidence type="ECO:0000256" key="3">
    <source>
        <dbReference type="ARBA" id="ARBA00023004"/>
    </source>
</evidence>
<dbReference type="InterPro" id="IPR004843">
    <property type="entry name" value="Calcineurin-like_PHP"/>
</dbReference>
<dbReference type="Pfam" id="PF00149">
    <property type="entry name" value="Metallophos"/>
    <property type="match status" value="1"/>
</dbReference>
<proteinExistence type="inferred from homology"/>
<dbReference type="GO" id="GO:0046872">
    <property type="term" value="F:metal ion binding"/>
    <property type="evidence" value="ECO:0007669"/>
    <property type="project" value="UniProtKB-KW"/>
</dbReference>
<evidence type="ECO:0000256" key="4">
    <source>
        <dbReference type="ARBA" id="ARBA00025742"/>
    </source>
</evidence>
<dbReference type="Proteomes" id="UP000051783">
    <property type="component" value="Unassembled WGS sequence"/>
</dbReference>
<evidence type="ECO:0000256" key="2">
    <source>
        <dbReference type="ARBA" id="ARBA00022801"/>
    </source>
</evidence>
<evidence type="ECO:0000256" key="1">
    <source>
        <dbReference type="ARBA" id="ARBA00022723"/>
    </source>
</evidence>
<reference evidence="6 7" key="1">
    <citation type="journal article" date="2015" name="Genome Announc.">
        <title>Expanding the biotechnology potential of lactobacilli through comparative genomics of 213 strains and associated genera.</title>
        <authorList>
            <person name="Sun Z."/>
            <person name="Harris H.M."/>
            <person name="McCann A."/>
            <person name="Guo C."/>
            <person name="Argimon S."/>
            <person name="Zhang W."/>
            <person name="Yang X."/>
            <person name="Jeffery I.B."/>
            <person name="Cooney J.C."/>
            <person name="Kagawa T.F."/>
            <person name="Liu W."/>
            <person name="Song Y."/>
            <person name="Salvetti E."/>
            <person name="Wrobel A."/>
            <person name="Rasinkangas P."/>
            <person name="Parkhill J."/>
            <person name="Rea M.C."/>
            <person name="O'Sullivan O."/>
            <person name="Ritari J."/>
            <person name="Douillard F.P."/>
            <person name="Paul Ross R."/>
            <person name="Yang R."/>
            <person name="Briner A.E."/>
            <person name="Felis G.E."/>
            <person name="de Vos W.M."/>
            <person name="Barrangou R."/>
            <person name="Klaenhammer T.R."/>
            <person name="Caufield P.W."/>
            <person name="Cui Y."/>
            <person name="Zhang H."/>
            <person name="O'Toole P.W."/>
        </authorList>
    </citation>
    <scope>NUCLEOTIDE SEQUENCE [LARGE SCALE GENOMIC DNA]</scope>
    <source>
        <strain evidence="6 7">LMG 26013</strain>
    </source>
</reference>
<keyword evidence="7" id="KW-1185">Reference proteome</keyword>
<protein>
    <submittedName>
        <fullName evidence="6">3,5-cyclic-nucleotide phosphodiesterase</fullName>
    </submittedName>
</protein>
<evidence type="ECO:0000313" key="7">
    <source>
        <dbReference type="Proteomes" id="UP000051783"/>
    </source>
</evidence>
<dbReference type="EMBL" id="JQCL01000012">
    <property type="protein sequence ID" value="KRO14527.1"/>
    <property type="molecule type" value="Genomic_DNA"/>
</dbReference>
<comment type="caution">
    <text evidence="6">The sequence shown here is derived from an EMBL/GenBank/DDBJ whole genome shotgun (WGS) entry which is preliminary data.</text>
</comment>
<evidence type="ECO:0000259" key="5">
    <source>
        <dbReference type="Pfam" id="PF00149"/>
    </source>
</evidence>
<comment type="similarity">
    <text evidence="4">Belongs to the cyclic nucleotide phosphodiesterase class-III family.</text>
</comment>
<dbReference type="Gene3D" id="3.60.21.10">
    <property type="match status" value="1"/>
</dbReference>
<dbReference type="AlphaFoldDB" id="A0A0R2MLC5"/>
<dbReference type="STRING" id="942150.IV64_GL001142"/>